<evidence type="ECO:0000313" key="9">
    <source>
        <dbReference type="Proteomes" id="UP000199623"/>
    </source>
</evidence>
<keyword evidence="5" id="KW-0408">Iron</keyword>
<feature type="domain" description="Radical SAM core" evidence="7">
    <location>
        <begin position="37"/>
        <end position="272"/>
    </location>
</feature>
<dbReference type="InterPro" id="IPR013785">
    <property type="entry name" value="Aldolase_TIM"/>
</dbReference>
<proteinExistence type="predicted"/>
<dbReference type="SFLD" id="SFLDS00029">
    <property type="entry name" value="Radical_SAM"/>
    <property type="match status" value="1"/>
</dbReference>
<dbReference type="CDD" id="cd01335">
    <property type="entry name" value="Radical_SAM"/>
    <property type="match status" value="1"/>
</dbReference>
<evidence type="ECO:0000313" key="8">
    <source>
        <dbReference type="EMBL" id="SDG51228.1"/>
    </source>
</evidence>
<dbReference type="PANTHER" id="PTHR11228:SF7">
    <property type="entry name" value="PQQA PEPTIDE CYCLASE"/>
    <property type="match status" value="1"/>
</dbReference>
<dbReference type="Gene3D" id="3.20.20.70">
    <property type="entry name" value="Aldolase class I"/>
    <property type="match status" value="1"/>
</dbReference>
<dbReference type="SUPFAM" id="SSF102114">
    <property type="entry name" value="Radical SAM enzymes"/>
    <property type="match status" value="1"/>
</dbReference>
<evidence type="ECO:0000256" key="6">
    <source>
        <dbReference type="ARBA" id="ARBA00023014"/>
    </source>
</evidence>
<dbReference type="SFLD" id="SFLDG01067">
    <property type="entry name" value="SPASM/twitch_domain_containing"/>
    <property type="match status" value="1"/>
</dbReference>
<keyword evidence="4" id="KW-0479">Metal-binding</keyword>
<comment type="cofactor">
    <cofactor evidence="1">
        <name>[4Fe-4S] cluster</name>
        <dbReference type="ChEBI" id="CHEBI:49883"/>
    </cofactor>
</comment>
<keyword evidence="6" id="KW-0411">Iron-sulfur</keyword>
<dbReference type="RefSeq" id="WP_176946858.1">
    <property type="nucleotide sequence ID" value="NZ_FNCC01000008.1"/>
</dbReference>
<dbReference type="AlphaFoldDB" id="A0A1G7UV94"/>
<evidence type="ECO:0000256" key="2">
    <source>
        <dbReference type="ARBA" id="ARBA00022485"/>
    </source>
</evidence>
<dbReference type="PANTHER" id="PTHR11228">
    <property type="entry name" value="RADICAL SAM DOMAIN PROTEIN"/>
    <property type="match status" value="1"/>
</dbReference>
<dbReference type="InterPro" id="IPR050377">
    <property type="entry name" value="Radical_SAM_PqqE_MftC-like"/>
</dbReference>
<reference evidence="9" key="1">
    <citation type="submission" date="2016-10" db="EMBL/GenBank/DDBJ databases">
        <authorList>
            <person name="Varghese N."/>
            <person name="Submissions S."/>
        </authorList>
    </citation>
    <scope>NUCLEOTIDE SEQUENCE [LARGE SCALE GENOMIC DNA]</scope>
    <source>
        <strain evidence="9">CGMCC 4.3506</strain>
    </source>
</reference>
<sequence length="391" mass="44868">MHPKTARTLNRKEFDDLRRTVAIRAETRRNVEADATYATPLPREVSLQLTYKCNLRCNHCYQWNDQGFFHDFSKQKQRTELDLDIIDDVLRITDDTRAKVFLWGGEPLMHSRFAEVAALLARTPRTVNLCTNALLIKRNLPHLLTIGPGLNVLVSLDGLGADHEALRGRGTFPRTIDNARLLLDLQKTGEYQGEVSISCMVSNETIGSMYEFMEWAEELGVNTVYFQFPWYISPEVATSMDEMYAENFAWLNPPAPGATPTWHSYTYRIQPELIETLRTSMTRLAERTWNVRIRYQPQLELDEIEDFVLGSSKPAQKRNRCLAVSNRLEVHADGKVSSCKFFPEFVIGDLHDQSVEEVWQGEAFRRVRTVLRGTSLMPVCSKCILLYLNGV</sequence>
<keyword evidence="3" id="KW-0949">S-adenosyl-L-methionine</keyword>
<dbReference type="PROSITE" id="PS51918">
    <property type="entry name" value="RADICAL_SAM"/>
    <property type="match status" value="1"/>
</dbReference>
<evidence type="ECO:0000256" key="1">
    <source>
        <dbReference type="ARBA" id="ARBA00001966"/>
    </source>
</evidence>
<accession>A0A1G7UV94</accession>
<evidence type="ECO:0000256" key="3">
    <source>
        <dbReference type="ARBA" id="ARBA00022691"/>
    </source>
</evidence>
<dbReference type="Pfam" id="PF04055">
    <property type="entry name" value="Radical_SAM"/>
    <property type="match status" value="1"/>
</dbReference>
<dbReference type="Proteomes" id="UP000199623">
    <property type="component" value="Unassembled WGS sequence"/>
</dbReference>
<evidence type="ECO:0000256" key="5">
    <source>
        <dbReference type="ARBA" id="ARBA00023004"/>
    </source>
</evidence>
<dbReference type="EMBL" id="FNCC01000008">
    <property type="protein sequence ID" value="SDG51228.1"/>
    <property type="molecule type" value="Genomic_DNA"/>
</dbReference>
<evidence type="ECO:0000256" key="4">
    <source>
        <dbReference type="ARBA" id="ARBA00022723"/>
    </source>
</evidence>
<protein>
    <submittedName>
        <fullName evidence="8">Radical SAM additional 4Fe4S-binding SPASM domain-containing protein</fullName>
    </submittedName>
</protein>
<dbReference type="GO" id="GO:0046872">
    <property type="term" value="F:metal ion binding"/>
    <property type="evidence" value="ECO:0007669"/>
    <property type="project" value="UniProtKB-KW"/>
</dbReference>
<dbReference type="SFLD" id="SFLDG01386">
    <property type="entry name" value="main_SPASM_domain-containing"/>
    <property type="match status" value="1"/>
</dbReference>
<dbReference type="InterPro" id="IPR058240">
    <property type="entry name" value="rSAM_sf"/>
</dbReference>
<dbReference type="CDD" id="cd21109">
    <property type="entry name" value="SPASM"/>
    <property type="match status" value="1"/>
</dbReference>
<keyword evidence="2" id="KW-0004">4Fe-4S</keyword>
<dbReference type="InterPro" id="IPR023885">
    <property type="entry name" value="4Fe4S-binding_SPASM_dom"/>
</dbReference>
<dbReference type="GO" id="GO:0003824">
    <property type="term" value="F:catalytic activity"/>
    <property type="evidence" value="ECO:0007669"/>
    <property type="project" value="InterPro"/>
</dbReference>
<dbReference type="GO" id="GO:0051536">
    <property type="term" value="F:iron-sulfur cluster binding"/>
    <property type="evidence" value="ECO:0007669"/>
    <property type="project" value="UniProtKB-KW"/>
</dbReference>
<organism evidence="8 9">
    <name type="scientific">Lentzea fradiae</name>
    <dbReference type="NCBI Taxonomy" id="200378"/>
    <lineage>
        <taxon>Bacteria</taxon>
        <taxon>Bacillati</taxon>
        <taxon>Actinomycetota</taxon>
        <taxon>Actinomycetes</taxon>
        <taxon>Pseudonocardiales</taxon>
        <taxon>Pseudonocardiaceae</taxon>
        <taxon>Lentzea</taxon>
    </lineage>
</organism>
<dbReference type="STRING" id="200378.SAMN05216553_108424"/>
<evidence type="ECO:0000259" key="7">
    <source>
        <dbReference type="PROSITE" id="PS51918"/>
    </source>
</evidence>
<dbReference type="SFLD" id="SFLDG01387">
    <property type="entry name" value="BtrN-like_SPASM_domain_contain"/>
    <property type="match status" value="1"/>
</dbReference>
<dbReference type="InterPro" id="IPR034391">
    <property type="entry name" value="AdoMet-like_SPASM_containing"/>
</dbReference>
<gene>
    <name evidence="8" type="ORF">SAMN05216553_108424</name>
</gene>
<dbReference type="Pfam" id="PF13186">
    <property type="entry name" value="SPASM"/>
    <property type="match status" value="1"/>
</dbReference>
<dbReference type="InterPro" id="IPR007197">
    <property type="entry name" value="rSAM"/>
</dbReference>
<name>A0A1G7UV94_9PSEU</name>
<keyword evidence="9" id="KW-1185">Reference proteome</keyword>